<dbReference type="Proteomes" id="UP000515180">
    <property type="component" value="Unplaced"/>
</dbReference>
<keyword evidence="5" id="KW-0539">Nucleus</keyword>
<dbReference type="PANTHER" id="PTHR13386:SF1">
    <property type="entry name" value="HISTONE PARYLATION FACTOR 1"/>
    <property type="match status" value="1"/>
</dbReference>
<dbReference type="GO" id="GO:0005634">
    <property type="term" value="C:nucleus"/>
    <property type="evidence" value="ECO:0007669"/>
    <property type="project" value="UniProtKB-SubCell"/>
</dbReference>
<keyword evidence="9" id="KW-1185">Reference proteome</keyword>
<comment type="similarity">
    <text evidence="3">Belongs to the HPF1 family.</text>
</comment>
<organism evidence="9 10">
    <name type="scientific">Bombus impatiens</name>
    <name type="common">Bumblebee</name>
    <dbReference type="NCBI Taxonomy" id="132113"/>
    <lineage>
        <taxon>Eukaryota</taxon>
        <taxon>Metazoa</taxon>
        <taxon>Ecdysozoa</taxon>
        <taxon>Arthropoda</taxon>
        <taxon>Hexapoda</taxon>
        <taxon>Insecta</taxon>
        <taxon>Pterygota</taxon>
        <taxon>Neoptera</taxon>
        <taxon>Endopterygota</taxon>
        <taxon>Hymenoptera</taxon>
        <taxon>Apocrita</taxon>
        <taxon>Aculeata</taxon>
        <taxon>Apoidea</taxon>
        <taxon>Anthophila</taxon>
        <taxon>Apidae</taxon>
        <taxon>Bombus</taxon>
        <taxon>Pyrobombus</taxon>
    </lineage>
</organism>
<evidence type="ECO:0000313" key="10">
    <source>
        <dbReference type="RefSeq" id="XP_012240673.1"/>
    </source>
</evidence>
<accession>A0A6P3UTN3</accession>
<dbReference type="GO" id="GO:0006974">
    <property type="term" value="P:DNA damage response"/>
    <property type="evidence" value="ECO:0007669"/>
    <property type="project" value="InterPro"/>
</dbReference>
<comment type="subcellular location">
    <subcellularLocation>
        <location evidence="2">Chromosome</location>
    </subcellularLocation>
    <subcellularLocation>
        <location evidence="1">Nucleus</location>
    </subcellularLocation>
</comment>
<evidence type="ECO:0000256" key="3">
    <source>
        <dbReference type="ARBA" id="ARBA00010803"/>
    </source>
</evidence>
<feature type="compositionally biased region" description="Basic residues" evidence="7">
    <location>
        <begin position="47"/>
        <end position="58"/>
    </location>
</feature>
<dbReference type="OrthoDB" id="416496at2759"/>
<gene>
    <name evidence="10" type="primary">LOC100740743</name>
</gene>
<dbReference type="RefSeq" id="XP_012240673.1">
    <property type="nucleotide sequence ID" value="XM_012385250.3"/>
</dbReference>
<feature type="domain" description="PBZ-type" evidence="8">
    <location>
        <begin position="16"/>
        <end position="40"/>
    </location>
</feature>
<evidence type="ECO:0000256" key="7">
    <source>
        <dbReference type="SAM" id="MobiDB-lite"/>
    </source>
</evidence>
<protein>
    <submittedName>
        <fullName evidence="10">Histone PARylation factor 1 isoform X1</fullName>
    </submittedName>
</protein>
<reference evidence="10" key="1">
    <citation type="submission" date="2025-08" db="UniProtKB">
        <authorList>
            <consortium name="RefSeq"/>
        </authorList>
    </citation>
    <scope>IDENTIFICATION</scope>
</reference>
<evidence type="ECO:0000256" key="2">
    <source>
        <dbReference type="ARBA" id="ARBA00004286"/>
    </source>
</evidence>
<name>A0A6P3UTN3_BOMIM</name>
<dbReference type="GO" id="GO:0042393">
    <property type="term" value="F:histone binding"/>
    <property type="evidence" value="ECO:0007669"/>
    <property type="project" value="InterPro"/>
</dbReference>
<evidence type="ECO:0000256" key="5">
    <source>
        <dbReference type="ARBA" id="ARBA00023242"/>
    </source>
</evidence>
<dbReference type="GO" id="GO:0072572">
    <property type="term" value="F:poly-ADP-D-ribose binding"/>
    <property type="evidence" value="ECO:0007669"/>
    <property type="project" value="TreeGrafter"/>
</dbReference>
<dbReference type="PANTHER" id="PTHR13386">
    <property type="entry name" value="HISTONE PARYLATION FACTOR 1"/>
    <property type="match status" value="1"/>
</dbReference>
<keyword evidence="4" id="KW-0158">Chromosome</keyword>
<dbReference type="InterPro" id="IPR019406">
    <property type="entry name" value="APLF_PBZ"/>
</dbReference>
<evidence type="ECO:0000259" key="8">
    <source>
        <dbReference type="Pfam" id="PF10283"/>
    </source>
</evidence>
<dbReference type="GO" id="GO:0005694">
    <property type="term" value="C:chromosome"/>
    <property type="evidence" value="ECO:0007669"/>
    <property type="project" value="UniProtKB-SubCell"/>
</dbReference>
<evidence type="ECO:0000256" key="1">
    <source>
        <dbReference type="ARBA" id="ARBA00004123"/>
    </source>
</evidence>
<evidence type="ECO:0000313" key="9">
    <source>
        <dbReference type="Proteomes" id="UP000515180"/>
    </source>
</evidence>
<feature type="coiled-coil region" evidence="6">
    <location>
        <begin position="306"/>
        <end position="334"/>
    </location>
</feature>
<evidence type="ECO:0000256" key="4">
    <source>
        <dbReference type="ARBA" id="ARBA00022454"/>
    </source>
</evidence>
<dbReference type="Pfam" id="PF10283">
    <property type="entry name" value="zf-CCHH"/>
    <property type="match status" value="1"/>
</dbReference>
<proteinExistence type="inferred from homology"/>
<evidence type="ECO:0000256" key="6">
    <source>
        <dbReference type="SAM" id="Coils"/>
    </source>
</evidence>
<dbReference type="InterPro" id="IPR019361">
    <property type="entry name" value="HPF1"/>
</dbReference>
<dbReference type="CTD" id="54969"/>
<dbReference type="GeneID" id="100740743"/>
<keyword evidence="6" id="KW-0175">Coiled coil</keyword>
<feature type="region of interest" description="Disordered" evidence="7">
    <location>
        <begin position="32"/>
        <end position="75"/>
    </location>
</feature>
<dbReference type="Pfam" id="PF10228">
    <property type="entry name" value="HPF1"/>
    <property type="match status" value="1"/>
</dbReference>
<feature type="compositionally biased region" description="Polar residues" evidence="7">
    <location>
        <begin position="64"/>
        <end position="74"/>
    </location>
</feature>
<sequence>MSDKEKEFKAYKEDTRIPCQYGAKCYQKNAIHHQKYKHPPAKETKKGKITKRKMINNKRKQEANDQVSSISPQKKIQKTNDEITDKDLYNAVTNMESNSIKDDDTSCEVTAKLEDSNNTESVENSNDLITIASLLHGGDIENGRYLKNDEILPLTAKEIISHLFFIEMPEDFFQLYEFCKSICERDPLNALKIVHLQLVGPYDVFRKGFINAKVENKEALLRHWRYYYDPPEFQFLLQTVIKSNTKDGLHFGYWRDDVFEKPVFMAKNKAAVNCIIDPVAENIFGTLDVHFEEKLKLATPFEKTPIAQLRQKLKSFAKERNITLEKRAENMQAREKETVARTFHKAGIVVPYDKKTQLGYRNLAVSNSELQKLLKQIEDAPAPEARKMPMSKLDEVIRLATIAADECDFGTVLELGHDLFSSGAFSVQTKVLNLLSLAYNLLQRSQFLEIVTSHLKNRRRSLDLSVIQFD</sequence>
<dbReference type="AlphaFoldDB" id="A0A6P3UTN3"/>